<dbReference type="AlphaFoldDB" id="A0A0P1AV54"/>
<proteinExistence type="predicted"/>
<evidence type="ECO:0000313" key="1">
    <source>
        <dbReference type="EMBL" id="CEG45273.1"/>
    </source>
</evidence>
<dbReference type="EMBL" id="CCYD01001551">
    <property type="protein sequence ID" value="CEG45273.1"/>
    <property type="molecule type" value="Genomic_DNA"/>
</dbReference>
<dbReference type="OrthoDB" id="127802at2759"/>
<organism evidence="1 2">
    <name type="scientific">Plasmopara halstedii</name>
    <name type="common">Downy mildew of sunflower</name>
    <dbReference type="NCBI Taxonomy" id="4781"/>
    <lineage>
        <taxon>Eukaryota</taxon>
        <taxon>Sar</taxon>
        <taxon>Stramenopiles</taxon>
        <taxon>Oomycota</taxon>
        <taxon>Peronosporomycetes</taxon>
        <taxon>Peronosporales</taxon>
        <taxon>Peronosporaceae</taxon>
        <taxon>Plasmopara</taxon>
    </lineage>
</organism>
<dbReference type="GeneID" id="36396637"/>
<accession>A0A0P1AV54</accession>
<keyword evidence="2" id="KW-1185">Reference proteome</keyword>
<evidence type="ECO:0000313" key="2">
    <source>
        <dbReference type="Proteomes" id="UP000054928"/>
    </source>
</evidence>
<protein>
    <submittedName>
        <fullName evidence="1">Uncharacterized protein</fullName>
    </submittedName>
</protein>
<dbReference type="Proteomes" id="UP000054928">
    <property type="component" value="Unassembled WGS sequence"/>
</dbReference>
<dbReference type="RefSeq" id="XP_024581642.1">
    <property type="nucleotide sequence ID" value="XM_024715999.1"/>
</dbReference>
<reference evidence="2" key="1">
    <citation type="submission" date="2014-09" db="EMBL/GenBank/DDBJ databases">
        <authorList>
            <person name="Sharma Rahul"/>
            <person name="Thines Marco"/>
        </authorList>
    </citation>
    <scope>NUCLEOTIDE SEQUENCE [LARGE SCALE GENOMIC DNA]</scope>
</reference>
<sequence length="278" mass="31966">MSFAMSSSPHKRPISARLKRCNSLRILLGILVILMLVVLFMEISFVSSDIELEKYREISRAIALAAETSINSSFTIADKFYPDEILSIDWSKHIKKSDIVHQAALYQACLRHKTSVILPSYGRSEKNETWNLMQLVNQTDPERFQKLQQCPDIDIFVPEGLRNFGYCEDAAAYAKFLEARMLPYWALDPNKSSSESTYHDSCQNTPVIFFNHYSEGLLDLPNWPANKPVYLMPNIEMFELESWESARNESFIHAPHDVEFGDGIQKPIEFERNGDKSE</sequence>
<name>A0A0P1AV54_PLAHL</name>